<feature type="transmembrane region" description="Helical" evidence="1">
    <location>
        <begin position="20"/>
        <end position="41"/>
    </location>
</feature>
<dbReference type="RefSeq" id="XP_020070745.1">
    <property type="nucleotide sequence ID" value="XM_020213170.1"/>
</dbReference>
<organism evidence="2 3">
    <name type="scientific">Cyberlindnera jadinii (strain ATCC 18201 / CBS 1600 / BCRC 20928 / JCM 3617 / NBRC 0987 / NRRL Y-1542)</name>
    <name type="common">Torula yeast</name>
    <name type="synonym">Candida utilis</name>
    <dbReference type="NCBI Taxonomy" id="983966"/>
    <lineage>
        <taxon>Eukaryota</taxon>
        <taxon>Fungi</taxon>
        <taxon>Dikarya</taxon>
        <taxon>Ascomycota</taxon>
        <taxon>Saccharomycotina</taxon>
        <taxon>Saccharomycetes</taxon>
        <taxon>Phaffomycetales</taxon>
        <taxon>Phaffomycetaceae</taxon>
        <taxon>Cyberlindnera</taxon>
    </lineage>
</organism>
<keyword evidence="3" id="KW-1185">Reference proteome</keyword>
<proteinExistence type="predicted"/>
<evidence type="ECO:0000256" key="1">
    <source>
        <dbReference type="SAM" id="Phobius"/>
    </source>
</evidence>
<keyword evidence="1" id="KW-1133">Transmembrane helix</keyword>
<keyword evidence="1" id="KW-0812">Transmembrane</keyword>
<dbReference type="Proteomes" id="UP000094389">
    <property type="component" value="Unassembled WGS sequence"/>
</dbReference>
<sequence>MSHYTTPITLLTIRADSHWSTAHCCCVFFFRSLALCALWIFMAPVFFSLPNYWLCAALGGQVKKKT</sequence>
<evidence type="ECO:0000313" key="3">
    <source>
        <dbReference type="Proteomes" id="UP000094389"/>
    </source>
</evidence>
<reference evidence="2 3" key="1">
    <citation type="journal article" date="2016" name="Proc. Natl. Acad. Sci. U.S.A.">
        <title>Comparative genomics of biotechnologically important yeasts.</title>
        <authorList>
            <person name="Riley R."/>
            <person name="Haridas S."/>
            <person name="Wolfe K.H."/>
            <person name="Lopes M.R."/>
            <person name="Hittinger C.T."/>
            <person name="Goeker M."/>
            <person name="Salamov A.A."/>
            <person name="Wisecaver J.H."/>
            <person name="Long T.M."/>
            <person name="Calvey C.H."/>
            <person name="Aerts A.L."/>
            <person name="Barry K.W."/>
            <person name="Choi C."/>
            <person name="Clum A."/>
            <person name="Coughlan A.Y."/>
            <person name="Deshpande S."/>
            <person name="Douglass A.P."/>
            <person name="Hanson S.J."/>
            <person name="Klenk H.-P."/>
            <person name="LaButti K.M."/>
            <person name="Lapidus A."/>
            <person name="Lindquist E.A."/>
            <person name="Lipzen A.M."/>
            <person name="Meier-Kolthoff J.P."/>
            <person name="Ohm R.A."/>
            <person name="Otillar R.P."/>
            <person name="Pangilinan J.L."/>
            <person name="Peng Y."/>
            <person name="Rokas A."/>
            <person name="Rosa C.A."/>
            <person name="Scheuner C."/>
            <person name="Sibirny A.A."/>
            <person name="Slot J.C."/>
            <person name="Stielow J.B."/>
            <person name="Sun H."/>
            <person name="Kurtzman C.P."/>
            <person name="Blackwell M."/>
            <person name="Grigoriev I.V."/>
            <person name="Jeffries T.W."/>
        </authorList>
    </citation>
    <scope>NUCLEOTIDE SEQUENCE [LARGE SCALE GENOMIC DNA]</scope>
    <source>
        <strain evidence="3">ATCC 18201 / CBS 1600 / BCRC 20928 / JCM 3617 / NBRC 0987 / NRRL Y-1542</strain>
    </source>
</reference>
<keyword evidence="1" id="KW-0472">Membrane</keyword>
<gene>
    <name evidence="2" type="ORF">CYBJADRAFT_139281</name>
</gene>
<accession>A0A1E4S2F6</accession>
<dbReference type="AlphaFoldDB" id="A0A1E4S2F6"/>
<protein>
    <submittedName>
        <fullName evidence="2">Uncharacterized protein</fullName>
    </submittedName>
</protein>
<dbReference type="GeneID" id="30987566"/>
<name>A0A1E4S2F6_CYBJN</name>
<dbReference type="EMBL" id="KV453930">
    <property type="protein sequence ID" value="ODV73706.1"/>
    <property type="molecule type" value="Genomic_DNA"/>
</dbReference>
<evidence type="ECO:0000313" key="2">
    <source>
        <dbReference type="EMBL" id="ODV73706.1"/>
    </source>
</evidence>